<dbReference type="Gene3D" id="2.60.40.2030">
    <property type="match status" value="2"/>
</dbReference>
<dbReference type="Pfam" id="PF03160">
    <property type="entry name" value="Calx-beta"/>
    <property type="match status" value="2"/>
</dbReference>
<keyword evidence="7" id="KW-1185">Reference proteome</keyword>
<dbReference type="EMBL" id="BQXS01003562">
    <property type="protein sequence ID" value="GKT34660.1"/>
    <property type="molecule type" value="Genomic_DNA"/>
</dbReference>
<keyword evidence="1" id="KW-0732">Signal</keyword>
<dbReference type="Proteomes" id="UP001057375">
    <property type="component" value="Unassembled WGS sequence"/>
</dbReference>
<feature type="non-terminal residue" evidence="6">
    <location>
        <position position="1"/>
    </location>
</feature>
<dbReference type="InterPro" id="IPR003644">
    <property type="entry name" value="Calx_beta"/>
</dbReference>
<evidence type="ECO:0000256" key="2">
    <source>
        <dbReference type="ARBA" id="ARBA00022737"/>
    </source>
</evidence>
<reference evidence="6" key="1">
    <citation type="submission" date="2022-03" db="EMBL/GenBank/DDBJ databases">
        <title>Draft genome sequence of Aduncisulcus paluster, a free-living microaerophilic Fornicata.</title>
        <authorList>
            <person name="Yuyama I."/>
            <person name="Kume K."/>
            <person name="Tamura T."/>
            <person name="Inagaki Y."/>
            <person name="Hashimoto T."/>
        </authorList>
    </citation>
    <scope>NUCLEOTIDE SEQUENCE</scope>
    <source>
        <strain evidence="6">NY0171</strain>
    </source>
</reference>
<evidence type="ECO:0000259" key="5">
    <source>
        <dbReference type="Pfam" id="PF03160"/>
    </source>
</evidence>
<keyword evidence="2" id="KW-0677">Repeat</keyword>
<feature type="region of interest" description="Disordered" evidence="4">
    <location>
        <begin position="115"/>
        <end position="139"/>
    </location>
</feature>
<dbReference type="PANTHER" id="PTHR46682:SF1">
    <property type="entry name" value="ADHESION G-PROTEIN COUPLED RECEPTOR V1"/>
    <property type="match status" value="1"/>
</dbReference>
<organism evidence="6 7">
    <name type="scientific">Aduncisulcus paluster</name>
    <dbReference type="NCBI Taxonomy" id="2918883"/>
    <lineage>
        <taxon>Eukaryota</taxon>
        <taxon>Metamonada</taxon>
        <taxon>Carpediemonas-like organisms</taxon>
        <taxon>Aduncisulcus</taxon>
    </lineage>
</organism>
<comment type="caution">
    <text evidence="6">The sequence shown here is derived from an EMBL/GenBank/DDBJ whole genome shotgun (WGS) entry which is preliminary data.</text>
</comment>
<feature type="compositionally biased region" description="Polar residues" evidence="4">
    <location>
        <begin position="123"/>
        <end position="139"/>
    </location>
</feature>
<evidence type="ECO:0000313" key="6">
    <source>
        <dbReference type="EMBL" id="GKT34660.1"/>
    </source>
</evidence>
<feature type="domain" description="Calx-beta" evidence="5">
    <location>
        <begin position="2"/>
        <end position="87"/>
    </location>
</feature>
<name>A0ABQ5KUE9_9EUKA</name>
<gene>
    <name evidence="6" type="ORF">ADUPG1_002850</name>
</gene>
<protein>
    <recommendedName>
        <fullName evidence="5">Calx-beta domain-containing protein</fullName>
    </recommendedName>
</protein>
<dbReference type="PANTHER" id="PTHR46682">
    <property type="entry name" value="ADHESION G-PROTEIN COUPLED RECEPTOR V1"/>
    <property type="match status" value="1"/>
</dbReference>
<dbReference type="InterPro" id="IPR026919">
    <property type="entry name" value="ADGRV1"/>
</dbReference>
<feature type="non-terminal residue" evidence="6">
    <location>
        <position position="139"/>
    </location>
</feature>
<evidence type="ECO:0000256" key="1">
    <source>
        <dbReference type="ARBA" id="ARBA00022729"/>
    </source>
</evidence>
<dbReference type="SUPFAM" id="SSF141072">
    <property type="entry name" value="CalX-like"/>
    <property type="match status" value="2"/>
</dbReference>
<evidence type="ECO:0000256" key="4">
    <source>
        <dbReference type="SAM" id="MobiDB-lite"/>
    </source>
</evidence>
<feature type="domain" description="Calx-beta" evidence="5">
    <location>
        <begin position="92"/>
        <end position="134"/>
    </location>
</feature>
<accession>A0ABQ5KUE9</accession>
<dbReference type="InterPro" id="IPR038081">
    <property type="entry name" value="CalX-like_sf"/>
</dbReference>
<evidence type="ECO:0000313" key="7">
    <source>
        <dbReference type="Proteomes" id="UP001057375"/>
    </source>
</evidence>
<keyword evidence="3" id="KW-0106">Calcium</keyword>
<proteinExistence type="predicted"/>
<evidence type="ECO:0000256" key="3">
    <source>
        <dbReference type="ARBA" id="ARBA00022837"/>
    </source>
</evidence>
<sequence>RMDGTDGTVTVDYTVTNGTTDSSDFDATTSGTVTFADSEWSKIITVSTAEDSTVESDETFTVTISNPSNGATLGSLTSTEVTITNDDSASTNPGTIAFDSSTASITEGQDATLALSRTGGTDGSVQVSYTVSNTSTDSS</sequence>